<keyword evidence="1" id="KW-0645">Protease</keyword>
<proteinExistence type="predicted"/>
<keyword evidence="2" id="KW-0479">Metal-binding</keyword>
<evidence type="ECO:0000259" key="4">
    <source>
        <dbReference type="Pfam" id="PF07687"/>
    </source>
</evidence>
<dbReference type="GO" id="GO:0006508">
    <property type="term" value="P:proteolysis"/>
    <property type="evidence" value="ECO:0007669"/>
    <property type="project" value="UniProtKB-KW"/>
</dbReference>
<dbReference type="AlphaFoldDB" id="L1M969"/>
<keyword evidence="3" id="KW-0378">Hydrolase</keyword>
<evidence type="ECO:0000313" key="5">
    <source>
        <dbReference type="EMBL" id="EKX87778.1"/>
    </source>
</evidence>
<evidence type="ECO:0000313" key="6">
    <source>
        <dbReference type="Proteomes" id="UP000010445"/>
    </source>
</evidence>
<dbReference type="RefSeq" id="WP_006062359.1">
    <property type="nucleotide sequence ID" value="NZ_KB290824.1"/>
</dbReference>
<dbReference type="GO" id="GO:0046872">
    <property type="term" value="F:metal ion binding"/>
    <property type="evidence" value="ECO:0007669"/>
    <property type="project" value="UniProtKB-KW"/>
</dbReference>
<dbReference type="InterPro" id="IPR011650">
    <property type="entry name" value="Peptidase_M20_dimer"/>
</dbReference>
<dbReference type="InterPro" id="IPR002933">
    <property type="entry name" value="Peptidase_M20"/>
</dbReference>
<dbReference type="Gene3D" id="3.40.630.10">
    <property type="entry name" value="Zn peptidases"/>
    <property type="match status" value="1"/>
</dbReference>
<name>L1M969_9CORY</name>
<evidence type="ECO:0000256" key="1">
    <source>
        <dbReference type="ARBA" id="ARBA00022670"/>
    </source>
</evidence>
<dbReference type="PANTHER" id="PTHR43270:SF12">
    <property type="entry name" value="SUCCINYL-DIAMINOPIMELATE DESUCCINYLASE"/>
    <property type="match status" value="1"/>
</dbReference>
<dbReference type="Pfam" id="PF01546">
    <property type="entry name" value="Peptidase_M20"/>
    <property type="match status" value="1"/>
</dbReference>
<gene>
    <name evidence="5" type="ORF">HMPREF9997_02555</name>
</gene>
<evidence type="ECO:0000256" key="2">
    <source>
        <dbReference type="ARBA" id="ARBA00022723"/>
    </source>
</evidence>
<sequence length="458" mass="48475">MSDHITTAKIPADAVRASVEKQRDRIKQDLTELVSFNSVHGDPSTKADTQAAKEWVKNALQAADFAVDEHVTDDGSVTLIGNRAGSPDAPTVLLYSHYDVVPAGDPSLWTTDPFALSERNGRWYGRGTADCKGNLVMHLATLRTVQELGGTQLNLKAVIEGSEEQGGEGLERLIRTQPDLFQADIIFIADTGNVAAGTPTLTITLRGTVQATVTVDTLRAPVHSGGFGGPAPDAVAALVRLLDTLRDEHGRTTIDNVDFSATWEGEPYPPEIFRTDAGVLDGVDLMGGPDDTPADLAWARPAISIIGFTSTPVDQAVNAVPARAAAKLNLRVPPGMKASDLADALTAHLKAHVPWGAHLTVDIEEMNDPFRANTDGPAFAALADALSAAYFDAPTVFSGTGGSIPLTTLLAESFPSAELMLFGVEEPLSTIHSPDESVSPDEIISIAIAEALFLLNYT</sequence>
<comment type="caution">
    <text evidence="5">The sequence shown here is derived from an EMBL/GenBank/DDBJ whole genome shotgun (WGS) entry which is preliminary data.</text>
</comment>
<dbReference type="EMBL" id="AMEM01000041">
    <property type="protein sequence ID" value="EKX87778.1"/>
    <property type="molecule type" value="Genomic_DNA"/>
</dbReference>
<dbReference type="eggNOG" id="COG0624">
    <property type="taxonomic scope" value="Bacteria"/>
</dbReference>
<organism evidence="5 6">
    <name type="scientific">Corynebacterium durum F0235</name>
    <dbReference type="NCBI Taxonomy" id="1035195"/>
    <lineage>
        <taxon>Bacteria</taxon>
        <taxon>Bacillati</taxon>
        <taxon>Actinomycetota</taxon>
        <taxon>Actinomycetes</taxon>
        <taxon>Mycobacteriales</taxon>
        <taxon>Corynebacteriaceae</taxon>
        <taxon>Corynebacterium</taxon>
    </lineage>
</organism>
<reference evidence="5 6" key="1">
    <citation type="submission" date="2012-05" db="EMBL/GenBank/DDBJ databases">
        <authorList>
            <person name="Weinstock G."/>
            <person name="Sodergren E."/>
            <person name="Lobos E.A."/>
            <person name="Fulton L."/>
            <person name="Fulton R."/>
            <person name="Courtney L."/>
            <person name="Fronick C."/>
            <person name="O'Laughlin M."/>
            <person name="Godfrey J."/>
            <person name="Wilson R.M."/>
            <person name="Miner T."/>
            <person name="Farmer C."/>
            <person name="Delehaunty K."/>
            <person name="Cordes M."/>
            <person name="Minx P."/>
            <person name="Tomlinson C."/>
            <person name="Chen J."/>
            <person name="Wollam A."/>
            <person name="Pepin K.H."/>
            <person name="Bhonagiri V."/>
            <person name="Zhang X."/>
            <person name="Suruliraj S."/>
            <person name="Warren W."/>
            <person name="Mitreva M."/>
            <person name="Mardis E.R."/>
            <person name="Wilson R.K."/>
        </authorList>
    </citation>
    <scope>NUCLEOTIDE SEQUENCE [LARGE SCALE GENOMIC DNA]</scope>
    <source>
        <strain evidence="5 6">F0235</strain>
    </source>
</reference>
<dbReference type="STRING" id="1035195.HMPREF9997_02555"/>
<evidence type="ECO:0000256" key="3">
    <source>
        <dbReference type="ARBA" id="ARBA00022801"/>
    </source>
</evidence>
<accession>L1M969</accession>
<dbReference type="PANTHER" id="PTHR43270">
    <property type="entry name" value="BETA-ALA-HIS DIPEPTIDASE"/>
    <property type="match status" value="1"/>
</dbReference>
<dbReference type="NCBIfam" id="NF005914">
    <property type="entry name" value="PRK07907.1"/>
    <property type="match status" value="1"/>
</dbReference>
<feature type="domain" description="Peptidase M20 dimerisation" evidence="4">
    <location>
        <begin position="205"/>
        <end position="355"/>
    </location>
</feature>
<dbReference type="OrthoDB" id="9761532at2"/>
<dbReference type="GO" id="GO:0008233">
    <property type="term" value="F:peptidase activity"/>
    <property type="evidence" value="ECO:0007669"/>
    <property type="project" value="UniProtKB-KW"/>
</dbReference>
<dbReference type="PATRIC" id="fig|1035195.3.peg.2281"/>
<dbReference type="InterPro" id="IPR001261">
    <property type="entry name" value="ArgE/DapE_CS"/>
</dbReference>
<dbReference type="Gene3D" id="3.30.70.360">
    <property type="match status" value="1"/>
</dbReference>
<keyword evidence="6" id="KW-1185">Reference proteome</keyword>
<dbReference type="HOGENOM" id="CLU_029469_2_0_11"/>
<dbReference type="Pfam" id="PF07687">
    <property type="entry name" value="M20_dimer"/>
    <property type="match status" value="1"/>
</dbReference>
<dbReference type="PROSITE" id="PS00758">
    <property type="entry name" value="ARGE_DAPE_CPG2_1"/>
    <property type="match status" value="1"/>
</dbReference>
<dbReference type="Proteomes" id="UP000010445">
    <property type="component" value="Unassembled WGS sequence"/>
</dbReference>
<dbReference type="SUPFAM" id="SSF53187">
    <property type="entry name" value="Zn-dependent exopeptidases"/>
    <property type="match status" value="1"/>
</dbReference>
<dbReference type="InterPro" id="IPR051458">
    <property type="entry name" value="Cyt/Met_Dipeptidase"/>
</dbReference>
<protein>
    <submittedName>
        <fullName evidence="5">Peptidase dimerization domain protein</fullName>
    </submittedName>
</protein>